<reference evidence="1 2" key="1">
    <citation type="submission" date="2021-06" db="EMBL/GenBank/DDBJ databases">
        <title>Caerostris extrusa draft genome.</title>
        <authorList>
            <person name="Kono N."/>
            <person name="Arakawa K."/>
        </authorList>
    </citation>
    <scope>NUCLEOTIDE SEQUENCE [LARGE SCALE GENOMIC DNA]</scope>
</reference>
<gene>
    <name evidence="1" type="primary">RF55_21525</name>
    <name evidence="1" type="ORF">CEXT_676391</name>
</gene>
<dbReference type="AlphaFoldDB" id="A0AAV4X5I0"/>
<organism evidence="1 2">
    <name type="scientific">Caerostris extrusa</name>
    <name type="common">Bark spider</name>
    <name type="synonym">Caerostris bankana</name>
    <dbReference type="NCBI Taxonomy" id="172846"/>
    <lineage>
        <taxon>Eukaryota</taxon>
        <taxon>Metazoa</taxon>
        <taxon>Ecdysozoa</taxon>
        <taxon>Arthropoda</taxon>
        <taxon>Chelicerata</taxon>
        <taxon>Arachnida</taxon>
        <taxon>Araneae</taxon>
        <taxon>Araneomorphae</taxon>
        <taxon>Entelegynae</taxon>
        <taxon>Araneoidea</taxon>
        <taxon>Araneidae</taxon>
        <taxon>Caerostris</taxon>
    </lineage>
</organism>
<protein>
    <submittedName>
        <fullName evidence="1">Transposable element tc3 transposase</fullName>
    </submittedName>
</protein>
<evidence type="ECO:0000313" key="1">
    <source>
        <dbReference type="EMBL" id="GIY89250.1"/>
    </source>
</evidence>
<dbReference type="Proteomes" id="UP001054945">
    <property type="component" value="Unassembled WGS sequence"/>
</dbReference>
<sequence>MPVSTIHKILCYILSAIHTQKTHVLELLPADLPVWHTFALVFLTRMEATVWCGLTASFIVRPLFFEVGPACPVKGKRFQRLLHNQVIPPLQQGACVDRIIVMKDGASLLIAKPAREAFRK</sequence>
<keyword evidence="2" id="KW-1185">Reference proteome</keyword>
<name>A0AAV4X5I0_CAEEX</name>
<accession>A0AAV4X5I0</accession>
<proteinExistence type="predicted"/>
<comment type="caution">
    <text evidence="1">The sequence shown here is derived from an EMBL/GenBank/DDBJ whole genome shotgun (WGS) entry which is preliminary data.</text>
</comment>
<dbReference type="EMBL" id="BPLR01017181">
    <property type="protein sequence ID" value="GIY89250.1"/>
    <property type="molecule type" value="Genomic_DNA"/>
</dbReference>
<evidence type="ECO:0000313" key="2">
    <source>
        <dbReference type="Proteomes" id="UP001054945"/>
    </source>
</evidence>